<dbReference type="Pfam" id="PF12146">
    <property type="entry name" value="Hydrolase_4"/>
    <property type="match status" value="1"/>
</dbReference>
<evidence type="ECO:0000259" key="2">
    <source>
        <dbReference type="Pfam" id="PF12146"/>
    </source>
</evidence>
<dbReference type="Gene3D" id="3.40.50.1820">
    <property type="entry name" value="alpha/beta hydrolase"/>
    <property type="match status" value="1"/>
</dbReference>
<dbReference type="PANTHER" id="PTHR12277">
    <property type="entry name" value="ALPHA/BETA HYDROLASE DOMAIN-CONTAINING PROTEIN"/>
    <property type="match status" value="1"/>
</dbReference>
<evidence type="ECO:0000256" key="1">
    <source>
        <dbReference type="SAM" id="MobiDB-lite"/>
    </source>
</evidence>
<dbReference type="SUPFAM" id="SSF53474">
    <property type="entry name" value="alpha/beta-Hydrolases"/>
    <property type="match status" value="1"/>
</dbReference>
<dbReference type="EMBL" id="LUEZ02000010">
    <property type="protein sequence ID" value="RDB28529.1"/>
    <property type="molecule type" value="Genomic_DNA"/>
</dbReference>
<organism evidence="3 4">
    <name type="scientific">Hypsizygus marmoreus</name>
    <name type="common">White beech mushroom</name>
    <name type="synonym">Agaricus marmoreus</name>
    <dbReference type="NCBI Taxonomy" id="39966"/>
    <lineage>
        <taxon>Eukaryota</taxon>
        <taxon>Fungi</taxon>
        <taxon>Dikarya</taxon>
        <taxon>Basidiomycota</taxon>
        <taxon>Agaricomycotina</taxon>
        <taxon>Agaricomycetes</taxon>
        <taxon>Agaricomycetidae</taxon>
        <taxon>Agaricales</taxon>
        <taxon>Tricholomatineae</taxon>
        <taxon>Lyophyllaceae</taxon>
        <taxon>Hypsizygus</taxon>
    </lineage>
</organism>
<proteinExistence type="predicted"/>
<dbReference type="InterPro" id="IPR029058">
    <property type="entry name" value="AB_hydrolase_fold"/>
</dbReference>
<protein>
    <submittedName>
        <fullName evidence="3">Protein bem46</fullName>
    </submittedName>
</protein>
<keyword evidence="4" id="KW-1185">Reference proteome</keyword>
<evidence type="ECO:0000313" key="3">
    <source>
        <dbReference type="EMBL" id="RDB28529.1"/>
    </source>
</evidence>
<feature type="region of interest" description="Disordered" evidence="1">
    <location>
        <begin position="274"/>
        <end position="297"/>
    </location>
</feature>
<dbReference type="PANTHER" id="PTHR12277:SF81">
    <property type="entry name" value="PROTEIN ABHD13"/>
    <property type="match status" value="1"/>
</dbReference>
<sequence>MSDNHPMSLKDLVFSLLRHGQYFLVYPAAFEKQRPPSIKTPAMKGIPYIAPLLRTPDGVNLSCYLLPQTKQSLARSYPKKPARRATRAIEDVRVDLTPAASQARATVIVFHGNAAHHWEDMESAKDFFEMKCNVLLVSYRGYSVSSGSPTEKGLRIDAQTALDYVLSEAHLSRAPIILYGHSLGGAVAVDLASRNPSQISALIVANTFTSIPDIVREWPYIGRFSFLCHQKWRSAAKMRRIPTTTPILMLSGRNDEVVPAKLMDNLWEAAKKRGEKRSSSWHHKSAEKPPESPTKDLFEHFENGTHCNIADLRGYWEAVEDFISNIEGPPDGSDSASPSSTANPRVDIRWQYIAGHMIVETK</sequence>
<dbReference type="InParanoid" id="A0A369K1N1"/>
<accession>A0A369K1N1</accession>
<dbReference type="InterPro" id="IPR022742">
    <property type="entry name" value="Hydrolase_4"/>
</dbReference>
<dbReference type="OrthoDB" id="10249433at2759"/>
<dbReference type="Proteomes" id="UP000076154">
    <property type="component" value="Unassembled WGS sequence"/>
</dbReference>
<gene>
    <name evidence="3" type="primary">bem46_1</name>
    <name evidence="3" type="ORF">Hypma_014947</name>
</gene>
<evidence type="ECO:0000313" key="4">
    <source>
        <dbReference type="Proteomes" id="UP000076154"/>
    </source>
</evidence>
<feature type="domain" description="Serine aminopeptidase S33" evidence="2">
    <location>
        <begin position="102"/>
        <end position="215"/>
    </location>
</feature>
<name>A0A369K1N1_HYPMA</name>
<dbReference type="GO" id="GO:0008474">
    <property type="term" value="F:palmitoyl-(protein) hydrolase activity"/>
    <property type="evidence" value="ECO:0007669"/>
    <property type="project" value="TreeGrafter"/>
</dbReference>
<dbReference type="AlphaFoldDB" id="A0A369K1N1"/>
<reference evidence="3" key="1">
    <citation type="submission" date="2018-04" db="EMBL/GenBank/DDBJ databases">
        <title>Whole genome sequencing of Hypsizygus marmoreus.</title>
        <authorList>
            <person name="Choi I.-G."/>
            <person name="Min B."/>
            <person name="Kim J.-G."/>
            <person name="Kim S."/>
            <person name="Oh Y.-L."/>
            <person name="Kong W.-S."/>
            <person name="Park H."/>
            <person name="Jeong J."/>
            <person name="Song E.-S."/>
        </authorList>
    </citation>
    <scope>NUCLEOTIDE SEQUENCE [LARGE SCALE GENOMIC DNA]</scope>
    <source>
        <strain evidence="3">51987-8</strain>
    </source>
</reference>
<comment type="caution">
    <text evidence="3">The sequence shown here is derived from an EMBL/GenBank/DDBJ whole genome shotgun (WGS) entry which is preliminary data.</text>
</comment>
<dbReference type="GO" id="GO:0016020">
    <property type="term" value="C:membrane"/>
    <property type="evidence" value="ECO:0007669"/>
    <property type="project" value="TreeGrafter"/>
</dbReference>
<dbReference type="FunCoup" id="A0A369K1N1">
    <property type="interactions" value="170"/>
</dbReference>
<dbReference type="STRING" id="39966.A0A369K1N1"/>